<evidence type="ECO:0000313" key="1">
    <source>
        <dbReference type="EMBL" id="MDT0553135.1"/>
    </source>
</evidence>
<name>A0ABU2Y7C7_9FLAO</name>
<proteinExistence type="predicted"/>
<dbReference type="RefSeq" id="WP_311593119.1">
    <property type="nucleotide sequence ID" value="NZ_JAVRHV010000003.1"/>
</dbReference>
<gene>
    <name evidence="1" type="ORF">RM519_07750</name>
</gene>
<sequence length="122" mass="14248">MNKNIILTIVFLNITFFGFCQSKTRPEIKVSTVSDFKIETDNFEELSDFDWNMIKEMFENNDPEENITLAFVYIKKPTDLNEAIYIDDLTFKITGKSSEIDKLTKQMQKTLSKIAKIDFKAK</sequence>
<accession>A0ABU2Y7C7</accession>
<comment type="caution">
    <text evidence="1">The sequence shown here is derived from an EMBL/GenBank/DDBJ whole genome shotgun (WGS) entry which is preliminary data.</text>
</comment>
<dbReference type="Proteomes" id="UP001252186">
    <property type="component" value="Unassembled WGS sequence"/>
</dbReference>
<protein>
    <submittedName>
        <fullName evidence="1">Uncharacterized protein</fullName>
    </submittedName>
</protein>
<dbReference type="EMBL" id="JAVRHV010000003">
    <property type="protein sequence ID" value="MDT0553135.1"/>
    <property type="molecule type" value="Genomic_DNA"/>
</dbReference>
<keyword evidence="2" id="KW-1185">Reference proteome</keyword>
<reference evidence="1 2" key="1">
    <citation type="submission" date="2023-09" db="EMBL/GenBank/DDBJ databases">
        <authorList>
            <person name="Rey-Velasco X."/>
        </authorList>
    </citation>
    <scope>NUCLEOTIDE SEQUENCE [LARGE SCALE GENOMIC DNA]</scope>
    <source>
        <strain evidence="1 2">P050</strain>
    </source>
</reference>
<evidence type="ECO:0000313" key="2">
    <source>
        <dbReference type="Proteomes" id="UP001252186"/>
    </source>
</evidence>
<organism evidence="1 2">
    <name type="scientific">Urechidicola vernalis</name>
    <dbReference type="NCBI Taxonomy" id="3075600"/>
    <lineage>
        <taxon>Bacteria</taxon>
        <taxon>Pseudomonadati</taxon>
        <taxon>Bacteroidota</taxon>
        <taxon>Flavobacteriia</taxon>
        <taxon>Flavobacteriales</taxon>
        <taxon>Flavobacteriaceae</taxon>
        <taxon>Urechidicola</taxon>
    </lineage>
</organism>